<protein>
    <submittedName>
        <fullName evidence="1">Competence protein</fullName>
    </submittedName>
</protein>
<gene>
    <name evidence="1" type="ORF">J7T32_000965</name>
</gene>
<dbReference type="PIRSF" id="PIRSF021292">
    <property type="entry name" value="Competence_ComGD"/>
    <property type="match status" value="1"/>
</dbReference>
<name>A0A8X8GVP2_STAHO</name>
<reference evidence="1 2" key="1">
    <citation type="submission" date="2022-06" db="EMBL/GenBank/DDBJ databases">
        <title>Staphylococcus hominis ShoR14 genome sequence.</title>
        <authorList>
            <person name="Yeo C.C."/>
            <person name="Chew C.H."/>
            <person name="Che Hamzah A.M."/>
            <person name="Al-Trad E.I."/>
        </authorList>
    </citation>
    <scope>NUCLEOTIDE SEQUENCE [LARGE SCALE GENOMIC DNA]</scope>
    <source>
        <strain evidence="1 2">ShoR14</strain>
    </source>
</reference>
<organism evidence="1 2">
    <name type="scientific">Staphylococcus hominis</name>
    <dbReference type="NCBI Taxonomy" id="1290"/>
    <lineage>
        <taxon>Bacteria</taxon>
        <taxon>Bacillati</taxon>
        <taxon>Bacillota</taxon>
        <taxon>Bacilli</taxon>
        <taxon>Bacillales</taxon>
        <taxon>Staphylococcaceae</taxon>
        <taxon>Staphylococcus</taxon>
    </lineage>
</organism>
<proteinExistence type="predicted"/>
<evidence type="ECO:0000313" key="2">
    <source>
        <dbReference type="Proteomes" id="UP000665944"/>
    </source>
</evidence>
<dbReference type="InterPro" id="IPR016785">
    <property type="entry name" value="ComGD"/>
</dbReference>
<dbReference type="AlphaFoldDB" id="A0A8X8GVP2"/>
<dbReference type="GO" id="GO:0030420">
    <property type="term" value="P:establishment of competence for transformation"/>
    <property type="evidence" value="ECO:0007669"/>
    <property type="project" value="InterPro"/>
</dbReference>
<dbReference type="NCBIfam" id="NF040982">
    <property type="entry name" value="ComGD"/>
    <property type="match status" value="1"/>
</dbReference>
<evidence type="ECO:0000313" key="1">
    <source>
        <dbReference type="EMBL" id="MCM5671336.1"/>
    </source>
</evidence>
<accession>A0A8X8GVP2</accession>
<keyword evidence="2" id="KW-1185">Reference proteome</keyword>
<sequence>MQSKNIKAFTFIESLLIILILTILLNATLRVNVFNNISLSDDLKATQFVNQLEYFKSKAMHDHQSITLLISKHSSIIKVIEAHGGRYNYNIEDGKIVEVRNLEKITFNKEGRINQFGSLILKINQHQYKLIINIEKGRIRYFKI</sequence>
<dbReference type="EMBL" id="JAGHKT020000001">
    <property type="protein sequence ID" value="MCM5671336.1"/>
    <property type="molecule type" value="Genomic_DNA"/>
</dbReference>
<dbReference type="RefSeq" id="WP_017176239.1">
    <property type="nucleotide sequence ID" value="NZ_CAXOJL010000014.1"/>
</dbReference>
<comment type="caution">
    <text evidence="1">The sequence shown here is derived from an EMBL/GenBank/DDBJ whole genome shotgun (WGS) entry which is preliminary data.</text>
</comment>
<dbReference type="Proteomes" id="UP000665944">
    <property type="component" value="Unassembled WGS sequence"/>
</dbReference>